<protein>
    <submittedName>
        <fullName evidence="5">Glycosyl hydrolase</fullName>
    </submittedName>
</protein>
<dbReference type="InterPro" id="IPR008979">
    <property type="entry name" value="Galactose-bd-like_sf"/>
</dbReference>
<dbReference type="Pfam" id="PF17132">
    <property type="entry name" value="Glyco_hydro_106"/>
    <property type="match status" value="1"/>
</dbReference>
<dbReference type="EMBL" id="CP120682">
    <property type="protein sequence ID" value="WKN38715.1"/>
    <property type="molecule type" value="Genomic_DNA"/>
</dbReference>
<reference evidence="5" key="1">
    <citation type="journal article" date="2023" name="Comput. Struct. Biotechnol. J.">
        <title>Discovery of a novel marine Bacteroidetes with a rich repertoire of carbohydrate-active enzymes.</title>
        <authorList>
            <person name="Chen B."/>
            <person name="Liu G."/>
            <person name="Chen Q."/>
            <person name="Wang H."/>
            <person name="Liu L."/>
            <person name="Tang K."/>
        </authorList>
    </citation>
    <scope>NUCLEOTIDE SEQUENCE</scope>
    <source>
        <strain evidence="5">TK19036</strain>
    </source>
</reference>
<keyword evidence="2 5" id="KW-0378">Hydrolase</keyword>
<dbReference type="NCBIfam" id="NF045579">
    <property type="entry name" value="rhamnoside_JR"/>
    <property type="match status" value="1"/>
</dbReference>
<feature type="domain" description="F5/8 type C" evidence="3">
    <location>
        <begin position="211"/>
        <end position="319"/>
    </location>
</feature>
<dbReference type="InterPro" id="IPR054593">
    <property type="entry name" value="Beta-mannosidase-like_N2"/>
</dbReference>
<feature type="domain" description="Beta-mannosidase-like galactose-binding" evidence="4">
    <location>
        <begin position="980"/>
        <end position="1056"/>
    </location>
</feature>
<dbReference type="AlphaFoldDB" id="A0AA49GTF4"/>
<evidence type="ECO:0000256" key="2">
    <source>
        <dbReference type="ARBA" id="ARBA00022801"/>
    </source>
</evidence>
<dbReference type="Pfam" id="PF00754">
    <property type="entry name" value="F5_F8_type_C"/>
    <property type="match status" value="1"/>
</dbReference>
<reference evidence="5" key="2">
    <citation type="journal article" date="2024" name="Antonie Van Leeuwenhoek">
        <title>Roseihalotalea indica gen. nov., sp. nov., a halophilic Bacteroidetes from mesopelagic Southwest Indian Ocean with higher carbohydrate metabolic potential.</title>
        <authorList>
            <person name="Chen B."/>
            <person name="Zhang M."/>
            <person name="Lin D."/>
            <person name="Ye J."/>
            <person name="Tang K."/>
        </authorList>
    </citation>
    <scope>NUCLEOTIDE SEQUENCE</scope>
    <source>
        <strain evidence="5">TK19036</strain>
    </source>
</reference>
<evidence type="ECO:0000256" key="1">
    <source>
        <dbReference type="ARBA" id="ARBA00022729"/>
    </source>
</evidence>
<accession>A0AA49GTF4</accession>
<evidence type="ECO:0000259" key="4">
    <source>
        <dbReference type="Pfam" id="PF22666"/>
    </source>
</evidence>
<dbReference type="Gene3D" id="2.60.120.260">
    <property type="entry name" value="Galactose-binding domain-like"/>
    <property type="match status" value="2"/>
</dbReference>
<dbReference type="PANTHER" id="PTHR43817:SF1">
    <property type="entry name" value="HYDROLASE, FAMILY 43, PUTATIVE (AFU_ORTHOLOGUE AFUA_3G01660)-RELATED"/>
    <property type="match status" value="1"/>
</dbReference>
<dbReference type="Pfam" id="PF22666">
    <property type="entry name" value="Glyco_hydro_2_N2"/>
    <property type="match status" value="1"/>
</dbReference>
<dbReference type="SUPFAM" id="SSF49785">
    <property type="entry name" value="Galactose-binding domain-like"/>
    <property type="match status" value="2"/>
</dbReference>
<organism evidence="5">
    <name type="scientific">Roseihalotalea indica</name>
    <dbReference type="NCBI Taxonomy" id="2867963"/>
    <lineage>
        <taxon>Bacteria</taxon>
        <taxon>Pseudomonadati</taxon>
        <taxon>Bacteroidota</taxon>
        <taxon>Cytophagia</taxon>
        <taxon>Cytophagales</taxon>
        <taxon>Catalimonadaceae</taxon>
        <taxon>Roseihalotalea</taxon>
    </lineage>
</organism>
<dbReference type="GO" id="GO:0004553">
    <property type="term" value="F:hydrolase activity, hydrolyzing O-glycosyl compounds"/>
    <property type="evidence" value="ECO:0007669"/>
    <property type="project" value="UniProtKB-ARBA"/>
</dbReference>
<dbReference type="PANTHER" id="PTHR43817">
    <property type="entry name" value="GLYCOSYL HYDROLASE"/>
    <property type="match status" value="1"/>
</dbReference>
<gene>
    <name evidence="5" type="ORF">K4G66_08365</name>
</gene>
<sequence length="1107" mass="123117">MKLQPKLLLVYFLLIAVPGIAQDSLLPDFQNPPNTAKPRVWWHWMNGNISQDGIRKDLEWMKRTGIGGFQNFDANLFTPLVMEKKIEYMQPDWKAAFQFATKLADSLELEMAIAGSPGWSVTGGPWVEPKDGMKKYVWTETLVTGGQTFRGAIPQPSEATGHFQNIALPETTLLGESHGELPTYYHDAAVIAYRVPDTEKLLAELNPTITSSGGNFTLEALTDGDLNTTTYLPPEEVDEEMWIQFEFENPQTFKAFSIVGANEVPLQEFNGGPENRALQVSDDGVNFKEIARVPGSIVPQNTISIPPTTAKYFRFTFTTLPPASSPFAAMFGGSSEPAEPDGVPVAEIVLHTTDRIDQFESKAGFIPWKENEVASSSSAEDAVPTEDVIDLSAQMQPDGSLEWDAPDGKWRIVRLGYSLTGRQNHPASPEATGLEVDKLDADAVTSYINTYLDMYKDATGGMMGEEGLGYMILDSYEAGHMTWTEDMFSEFSVRRGYDMKPFVPVLTGRVIQSSEASEQFLWDFRKTIGEMIAENHYDVIGEELHKRDMKRYTESHENKRIYLADGMDVKRNADIPMSAMWTPGSLAGGEDEEVRSKADIRESASVANIYGQEFVAAESMTSVGNAFSYHPAKLKRTADMELASGLNRFVIHTSVHQPLDDKMPGFSLGPFGQYFTRQETWAEQAKPWIDYLARSCHMLQQGSNVADVLYYYGENHNITSRFADQLPPVPAGYEFDFVNASALIDAIEVKDGQFVAPSGNTYPLLVLDESARLMTLPVLKKLKELVDAGGKVSGMKPEESPSLADDSEEFQTLVDEVWQNSNVLKGDVGAALNALNLAEDVLVSNADFEVLYRHRKTPEQDIYWLNNRSESPTSAEVSFRMSGKVPKLWHPQTGEVSEVSYTIESDRTTVLLDMAPWDAFFVVFGEEALANSYTVPEMEEQELLTLTDPWAVSFQAERGAPLQSTFDKLESWTEKEEEGIKYFSGTATYQTTFQAPEVSAEAELILDLGEVKNLAEVILNGQSLGVIWKKPYRVQLNSALQPGQNTLQVMVTNVWVNRLIGDAQPGVEEKITFTTMPFYQADAELLPSGLLGPVVLIQKGYPVESRK</sequence>
<proteinExistence type="predicted"/>
<dbReference type="InterPro" id="IPR000421">
    <property type="entry name" value="FA58C"/>
</dbReference>
<evidence type="ECO:0000313" key="5">
    <source>
        <dbReference type="EMBL" id="WKN38715.1"/>
    </source>
</evidence>
<name>A0AA49GTF4_9BACT</name>
<evidence type="ECO:0000259" key="3">
    <source>
        <dbReference type="Pfam" id="PF00754"/>
    </source>
</evidence>
<keyword evidence="1" id="KW-0732">Signal</keyword>